<dbReference type="InterPro" id="IPR017972">
    <property type="entry name" value="Cyt_P450_CS"/>
</dbReference>
<name>A0A8J4YBU9_CHIOP</name>
<sequence length="163" mass="17438">MGTGRSRDYLVRMPNGRVWWINRRVLRPTPPHSENPQSTDGAKLPGGPSPGAESAQSALPRRSARIKTRTDAQGLVNTWSPGRRSDDTELLNTHENLTDGGDANTRQEMLTARPTPAAYTFSGSPDVDSQVEGDAAGIPFHIGGRACVGSRLVSGNPAWTAPP</sequence>
<evidence type="ECO:0000313" key="2">
    <source>
        <dbReference type="EMBL" id="KAG0720416.1"/>
    </source>
</evidence>
<evidence type="ECO:0000313" key="3">
    <source>
        <dbReference type="Proteomes" id="UP000770661"/>
    </source>
</evidence>
<dbReference type="GO" id="GO:0016705">
    <property type="term" value="F:oxidoreductase activity, acting on paired donors, with incorporation or reduction of molecular oxygen"/>
    <property type="evidence" value="ECO:0007669"/>
    <property type="project" value="InterPro"/>
</dbReference>
<protein>
    <submittedName>
        <fullName evidence="2">Uncharacterized protein</fullName>
    </submittedName>
</protein>
<dbReference type="PROSITE" id="PS00086">
    <property type="entry name" value="CYTOCHROME_P450"/>
    <property type="match status" value="1"/>
</dbReference>
<gene>
    <name evidence="2" type="ORF">GWK47_048555</name>
</gene>
<reference evidence="2" key="1">
    <citation type="submission" date="2020-07" db="EMBL/GenBank/DDBJ databases">
        <title>The High-quality genome of the commercially important snow crab, Chionoecetes opilio.</title>
        <authorList>
            <person name="Jeong J.-H."/>
            <person name="Ryu S."/>
        </authorList>
    </citation>
    <scope>NUCLEOTIDE SEQUENCE</scope>
    <source>
        <strain evidence="2">MADBK_172401_WGS</strain>
        <tissue evidence="2">Digestive gland</tissue>
    </source>
</reference>
<comment type="caution">
    <text evidence="2">The sequence shown here is derived from an EMBL/GenBank/DDBJ whole genome shotgun (WGS) entry which is preliminary data.</text>
</comment>
<organism evidence="2 3">
    <name type="scientific">Chionoecetes opilio</name>
    <name type="common">Atlantic snow crab</name>
    <name type="synonym">Cancer opilio</name>
    <dbReference type="NCBI Taxonomy" id="41210"/>
    <lineage>
        <taxon>Eukaryota</taxon>
        <taxon>Metazoa</taxon>
        <taxon>Ecdysozoa</taxon>
        <taxon>Arthropoda</taxon>
        <taxon>Crustacea</taxon>
        <taxon>Multicrustacea</taxon>
        <taxon>Malacostraca</taxon>
        <taxon>Eumalacostraca</taxon>
        <taxon>Eucarida</taxon>
        <taxon>Decapoda</taxon>
        <taxon>Pleocyemata</taxon>
        <taxon>Brachyura</taxon>
        <taxon>Eubrachyura</taxon>
        <taxon>Majoidea</taxon>
        <taxon>Majidae</taxon>
        <taxon>Chionoecetes</taxon>
    </lineage>
</organism>
<accession>A0A8J4YBU9</accession>
<dbReference type="EMBL" id="JACEEZ010012894">
    <property type="protein sequence ID" value="KAG0720416.1"/>
    <property type="molecule type" value="Genomic_DNA"/>
</dbReference>
<evidence type="ECO:0000256" key="1">
    <source>
        <dbReference type="SAM" id="MobiDB-lite"/>
    </source>
</evidence>
<proteinExistence type="predicted"/>
<feature type="region of interest" description="Disordered" evidence="1">
    <location>
        <begin position="20"/>
        <end position="88"/>
    </location>
</feature>
<dbReference type="GO" id="GO:0005506">
    <property type="term" value="F:iron ion binding"/>
    <property type="evidence" value="ECO:0007669"/>
    <property type="project" value="InterPro"/>
</dbReference>
<dbReference type="Proteomes" id="UP000770661">
    <property type="component" value="Unassembled WGS sequence"/>
</dbReference>
<dbReference type="AlphaFoldDB" id="A0A8J4YBU9"/>
<keyword evidence="3" id="KW-1185">Reference proteome</keyword>